<dbReference type="EMBL" id="MFYX01000050">
    <property type="protein sequence ID" value="OGK05719.1"/>
    <property type="molecule type" value="Genomic_DNA"/>
</dbReference>
<evidence type="ECO:0000313" key="2">
    <source>
        <dbReference type="EMBL" id="OGK05719.1"/>
    </source>
</evidence>
<dbReference type="InterPro" id="IPR036513">
    <property type="entry name" value="STAS_dom_sf"/>
</dbReference>
<dbReference type="Proteomes" id="UP000179243">
    <property type="component" value="Unassembled WGS sequence"/>
</dbReference>
<protein>
    <recommendedName>
        <fullName evidence="1">STAS domain-containing protein</fullName>
    </recommendedName>
</protein>
<accession>A0A1F7FG85</accession>
<evidence type="ECO:0000259" key="1">
    <source>
        <dbReference type="PROSITE" id="PS50801"/>
    </source>
</evidence>
<dbReference type="CDD" id="cd07043">
    <property type="entry name" value="STAS_anti-anti-sigma_factors"/>
    <property type="match status" value="1"/>
</dbReference>
<comment type="caution">
    <text evidence="2">The sequence shown here is derived from an EMBL/GenBank/DDBJ whole genome shotgun (WGS) entry which is preliminary data.</text>
</comment>
<feature type="domain" description="STAS" evidence="1">
    <location>
        <begin position="1"/>
        <end position="88"/>
    </location>
</feature>
<sequence>MPDNEFSYKLPAEITFYNSNELIEMGVQFLTSSKSGNMRIDLADLILLNSMTIGALIKLHNMAEENGRAIILDNVSEDNLKVLETTSLVNFFTVHAPSIPYKQPERQKKETLSLKLDFDLFQNVGVFKFSDFPAENTDCETYITTLDTILNDEFKTLIDISRFVSACTITEPIVKRLQKIVEQSKGRVRIFCSDAATLQACEKHISSPFVTIYPSREKALGSWN</sequence>
<reference evidence="2 3" key="1">
    <citation type="journal article" date="2016" name="Nat. Commun.">
        <title>Thousands of microbial genomes shed light on interconnected biogeochemical processes in an aquifer system.</title>
        <authorList>
            <person name="Anantharaman K."/>
            <person name="Brown C.T."/>
            <person name="Hug L.A."/>
            <person name="Sharon I."/>
            <person name="Castelle C.J."/>
            <person name="Probst A.J."/>
            <person name="Thomas B.C."/>
            <person name="Singh A."/>
            <person name="Wilkins M.J."/>
            <person name="Karaoz U."/>
            <person name="Brodie E.L."/>
            <person name="Williams K.H."/>
            <person name="Hubbard S.S."/>
            <person name="Banfield J.F."/>
        </authorList>
    </citation>
    <scope>NUCLEOTIDE SEQUENCE [LARGE SCALE GENOMIC DNA]</scope>
</reference>
<proteinExistence type="predicted"/>
<organism evidence="2 3">
    <name type="scientific">Candidatus Raymondbacteria bacterium RIFOXYD12_FULL_49_13</name>
    <dbReference type="NCBI Taxonomy" id="1817890"/>
    <lineage>
        <taxon>Bacteria</taxon>
        <taxon>Raymondiibacteriota</taxon>
    </lineage>
</organism>
<gene>
    <name evidence="2" type="ORF">A2519_03980</name>
</gene>
<dbReference type="InterPro" id="IPR002645">
    <property type="entry name" value="STAS_dom"/>
</dbReference>
<name>A0A1F7FG85_UNCRA</name>
<evidence type="ECO:0000313" key="3">
    <source>
        <dbReference type="Proteomes" id="UP000179243"/>
    </source>
</evidence>
<dbReference type="Pfam" id="PF01740">
    <property type="entry name" value="STAS"/>
    <property type="match status" value="1"/>
</dbReference>
<dbReference type="PROSITE" id="PS50801">
    <property type="entry name" value="STAS"/>
    <property type="match status" value="1"/>
</dbReference>
<dbReference type="Gene3D" id="3.30.750.24">
    <property type="entry name" value="STAS domain"/>
    <property type="match status" value="1"/>
</dbReference>
<dbReference type="AlphaFoldDB" id="A0A1F7FG85"/>
<dbReference type="SUPFAM" id="SSF52091">
    <property type="entry name" value="SpoIIaa-like"/>
    <property type="match status" value="1"/>
</dbReference>